<gene>
    <name evidence="3" type="primary">LOC128776568</name>
</gene>
<evidence type="ECO:0000313" key="3">
    <source>
        <dbReference type="RefSeq" id="XP_053757308.1"/>
    </source>
</evidence>
<dbReference type="Proteomes" id="UP001165780">
    <property type="component" value="Unplaced"/>
</dbReference>
<feature type="compositionally biased region" description="Basic and acidic residues" evidence="1">
    <location>
        <begin position="169"/>
        <end position="188"/>
    </location>
</feature>
<dbReference type="GeneID" id="128776568"/>
<organism evidence="2 3">
    <name type="scientific">Panthera pardus</name>
    <name type="common">Leopard</name>
    <name type="synonym">Felis pardus</name>
    <dbReference type="NCBI Taxonomy" id="9691"/>
    <lineage>
        <taxon>Eukaryota</taxon>
        <taxon>Metazoa</taxon>
        <taxon>Chordata</taxon>
        <taxon>Craniata</taxon>
        <taxon>Vertebrata</taxon>
        <taxon>Euteleostomi</taxon>
        <taxon>Mammalia</taxon>
        <taxon>Eutheria</taxon>
        <taxon>Laurasiatheria</taxon>
        <taxon>Carnivora</taxon>
        <taxon>Feliformia</taxon>
        <taxon>Felidae</taxon>
        <taxon>Pantherinae</taxon>
        <taxon>Panthera</taxon>
    </lineage>
</organism>
<sequence length="249" mass="26325">MTAEDAVSKNPKLDPPQLGDQRGAPNKRVVVVVGGADKNAEEDSVARLSDKPGPDDSWSTSSSQDLDLGTKCVSEKPNKYVPHVSGAVDQKGQSVLNGQVEGADKNAEEDSVARLSDKPGPDDSWSTSSSQDLDFGTKCVSEKPNKYVPHVSGAVDQKGQSVLNGQVEGADKNAEEDSVARLSDKPGPDDSWSTSSSQDLDFGTKCVSEKPNKYVPHVSGAVDQKGQSVLNGQVEGKNCILFKGHLTEC</sequence>
<protein>
    <submittedName>
        <fullName evidence="3">Ankyrin repeat domain-containing protein 26-like</fullName>
    </submittedName>
</protein>
<accession>A0A9W2VFK0</accession>
<name>A0A9W2VFK0_PANPR</name>
<feature type="compositionally biased region" description="Basic and acidic residues" evidence="1">
    <location>
        <begin position="102"/>
        <end position="121"/>
    </location>
</feature>
<reference evidence="3" key="1">
    <citation type="submission" date="2025-08" db="UniProtKB">
        <authorList>
            <consortium name="RefSeq"/>
        </authorList>
    </citation>
    <scope>IDENTIFICATION</scope>
    <source>
        <tissue evidence="3">Whole blood</tissue>
    </source>
</reference>
<feature type="region of interest" description="Disordered" evidence="1">
    <location>
        <begin position="1"/>
        <end position="202"/>
    </location>
</feature>
<proteinExistence type="predicted"/>
<evidence type="ECO:0000313" key="2">
    <source>
        <dbReference type="Proteomes" id="UP001165780"/>
    </source>
</evidence>
<dbReference type="AlphaFoldDB" id="A0A9W2VFK0"/>
<keyword evidence="2" id="KW-1185">Reference proteome</keyword>
<feature type="compositionally biased region" description="Basic and acidic residues" evidence="1">
    <location>
        <begin position="38"/>
        <end position="54"/>
    </location>
</feature>
<dbReference type="RefSeq" id="XP_053757308.1">
    <property type="nucleotide sequence ID" value="XM_053901333.1"/>
</dbReference>
<evidence type="ECO:0000256" key="1">
    <source>
        <dbReference type="SAM" id="MobiDB-lite"/>
    </source>
</evidence>